<evidence type="ECO:0000259" key="5">
    <source>
        <dbReference type="Pfam" id="PF00535"/>
    </source>
</evidence>
<dbReference type="Pfam" id="PF00535">
    <property type="entry name" value="Glycos_transf_2"/>
    <property type="match status" value="1"/>
</dbReference>
<feature type="domain" description="Glycosyltransferase 2-like" evidence="5">
    <location>
        <begin position="8"/>
        <end position="172"/>
    </location>
</feature>
<dbReference type="CDD" id="cd04186">
    <property type="entry name" value="GT_2_like_c"/>
    <property type="match status" value="1"/>
</dbReference>
<dbReference type="GO" id="GO:0016757">
    <property type="term" value="F:glycosyltransferase activity"/>
    <property type="evidence" value="ECO:0007669"/>
    <property type="project" value="UniProtKB-KW"/>
</dbReference>
<organism evidence="6 7">
    <name type="scientific">Paenibacillus mellifer</name>
    <dbReference type="NCBI Taxonomy" id="2937794"/>
    <lineage>
        <taxon>Bacteria</taxon>
        <taxon>Bacillati</taxon>
        <taxon>Bacillota</taxon>
        <taxon>Bacilli</taxon>
        <taxon>Bacillales</taxon>
        <taxon>Paenibacillaceae</taxon>
        <taxon>Paenibacillus</taxon>
    </lineage>
</organism>
<evidence type="ECO:0000313" key="6">
    <source>
        <dbReference type="EMBL" id="MCK8490132.1"/>
    </source>
</evidence>
<comment type="similarity">
    <text evidence="2">Belongs to the glycosyltransferase 2 family.</text>
</comment>
<dbReference type="EMBL" id="JALPRK010000039">
    <property type="protein sequence ID" value="MCK8490132.1"/>
    <property type="molecule type" value="Genomic_DNA"/>
</dbReference>
<dbReference type="SUPFAM" id="SSF53448">
    <property type="entry name" value="Nucleotide-diphospho-sugar transferases"/>
    <property type="match status" value="1"/>
</dbReference>
<gene>
    <name evidence="6" type="ORF">M0651_23495</name>
</gene>
<reference evidence="6" key="1">
    <citation type="submission" date="2022-04" db="EMBL/GenBank/DDBJ databases">
        <authorList>
            <person name="Seo M.-J."/>
        </authorList>
    </citation>
    <scope>NUCLEOTIDE SEQUENCE</scope>
    <source>
        <strain evidence="6">MBLB2552</strain>
    </source>
</reference>
<sequence length="249" mass="28000">MSGTGITSIIIPTYNGLHLLAPCVAAIRQFTDTPYEIIVVDNGSEDDTASFCLKERLILVALPRNEGFPVAVNRGLSVASGDQLLILNNDVTVSPRWLSNQLQALHSAADVGLVGPVTNYASGRQQVVIDWAEGEDFAQAAERYNHSDPSKWQDVQRLVGMCLMFKREVLERAGFFDEGYSPGHYEDDDFCYRARQLGYRLLICGDTLVYHEGSSSFRAQHPEGWNELLERNRLRFIEKWGVDPWQFIS</sequence>
<dbReference type="PANTHER" id="PTHR43179:SF12">
    <property type="entry name" value="GALACTOFURANOSYLTRANSFERASE GLFT2"/>
    <property type="match status" value="1"/>
</dbReference>
<name>A0A9X1YA67_9BACL</name>
<proteinExistence type="inferred from homology"/>
<dbReference type="Gene3D" id="3.90.550.10">
    <property type="entry name" value="Spore Coat Polysaccharide Biosynthesis Protein SpsA, Chain A"/>
    <property type="match status" value="1"/>
</dbReference>
<accession>A0A9X1YA67</accession>
<evidence type="ECO:0000313" key="7">
    <source>
        <dbReference type="Proteomes" id="UP001139534"/>
    </source>
</evidence>
<dbReference type="AlphaFoldDB" id="A0A9X1YA67"/>
<dbReference type="InterPro" id="IPR001173">
    <property type="entry name" value="Glyco_trans_2-like"/>
</dbReference>
<evidence type="ECO:0000256" key="4">
    <source>
        <dbReference type="ARBA" id="ARBA00022679"/>
    </source>
</evidence>
<evidence type="ECO:0000256" key="1">
    <source>
        <dbReference type="ARBA" id="ARBA00004776"/>
    </source>
</evidence>
<evidence type="ECO:0000256" key="2">
    <source>
        <dbReference type="ARBA" id="ARBA00006739"/>
    </source>
</evidence>
<keyword evidence="3" id="KW-0328">Glycosyltransferase</keyword>
<keyword evidence="7" id="KW-1185">Reference proteome</keyword>
<dbReference type="InterPro" id="IPR029044">
    <property type="entry name" value="Nucleotide-diphossugar_trans"/>
</dbReference>
<keyword evidence="4" id="KW-0808">Transferase</keyword>
<evidence type="ECO:0000256" key="3">
    <source>
        <dbReference type="ARBA" id="ARBA00022676"/>
    </source>
</evidence>
<dbReference type="PANTHER" id="PTHR43179">
    <property type="entry name" value="RHAMNOSYLTRANSFERASE WBBL"/>
    <property type="match status" value="1"/>
</dbReference>
<protein>
    <submittedName>
        <fullName evidence="6">Glycosyltransferase family 2 protein</fullName>
    </submittedName>
</protein>
<dbReference type="RefSeq" id="WP_248554091.1">
    <property type="nucleotide sequence ID" value="NZ_JALPRK010000039.1"/>
</dbReference>
<comment type="pathway">
    <text evidence="1">Cell wall biogenesis; cell wall polysaccharide biosynthesis.</text>
</comment>
<comment type="caution">
    <text evidence="6">The sequence shown here is derived from an EMBL/GenBank/DDBJ whole genome shotgun (WGS) entry which is preliminary data.</text>
</comment>
<dbReference type="Proteomes" id="UP001139534">
    <property type="component" value="Unassembled WGS sequence"/>
</dbReference>